<keyword evidence="5" id="KW-0804">Transcription</keyword>
<evidence type="ECO:0000256" key="3">
    <source>
        <dbReference type="ARBA" id="ARBA00023015"/>
    </source>
</evidence>
<evidence type="ECO:0000313" key="10">
    <source>
        <dbReference type="Proteomes" id="UP000480164"/>
    </source>
</evidence>
<keyword evidence="2" id="KW-0067">ATP-binding</keyword>
<feature type="domain" description="Sigma-54 factor interaction" evidence="6">
    <location>
        <begin position="312"/>
        <end position="523"/>
    </location>
</feature>
<dbReference type="Pfam" id="PF01590">
    <property type="entry name" value="GAF"/>
    <property type="match status" value="1"/>
</dbReference>
<name>A0A6I6EI10_9GAMM</name>
<gene>
    <name evidence="7" type="ORF">GK011_02710</name>
    <name evidence="8" type="ORF">GN242_10365</name>
</gene>
<evidence type="ECO:0000256" key="1">
    <source>
        <dbReference type="ARBA" id="ARBA00022741"/>
    </source>
</evidence>
<proteinExistence type="predicted"/>
<keyword evidence="4" id="KW-0238">DNA-binding</keyword>
<dbReference type="SUPFAM" id="SSF46689">
    <property type="entry name" value="Homeodomain-like"/>
    <property type="match status" value="1"/>
</dbReference>
<evidence type="ECO:0000256" key="4">
    <source>
        <dbReference type="ARBA" id="ARBA00023125"/>
    </source>
</evidence>
<sequence>MQGNSSAVSTYGIATDPLLNDSWYRSQLYGLDRLSDDFPRIRQSELADLLAHHSALQQFARPTIRILAEKIADKQAVVILSDASGLVLNTFGDMQALQKAERFALAPGNLWSECGRGTNAIGTALAIEECCEIDGQQHFLTSNQGLYCAAIPLQSPCGKIAGVLDISGPANFAHPHTLALLKDAAQQIEYLWVKQSLNPDQWIMNLHRKIEGLDRADELLLVFSDNMLMAANRVAMRELELSAEQMGSVTFQQLFPQSEQQANLVPQSLTTADQQHYFFRLRAPTRTRFHSADVTPSALPFSLRDDGNKMVRLMNAGVSLCLHGETGSGKEYVSRALHQQSRWQRGKFVAINCAAIPESLIESELFGYQPGAFTGASKNGYIGKIREADGGVLFLDEIGDMPLALQTRLLRVLQEKEVAPLGSSRSWPVSFAVISATHRNLPQLVADGTFREDLLYRLQEFALTIPPLREWPELDTFIMQLWQNMGGEQRGISMKPQLLDILVQHPWPGNVRQLRSLLKVLLALAEDNEELDCSSLPAEYRMAVSEPLPALQQHDEQLIAATLQRFNGNISKTAEALGVARSTLYRRAARSHTVAGQLPSKSVP</sequence>
<evidence type="ECO:0000313" key="9">
    <source>
        <dbReference type="Proteomes" id="UP000424752"/>
    </source>
</evidence>
<dbReference type="Pfam" id="PF00158">
    <property type="entry name" value="Sigma54_activat"/>
    <property type="match status" value="1"/>
</dbReference>
<accession>A0A6L6GJZ1</accession>
<dbReference type="Gene3D" id="3.30.450.40">
    <property type="match status" value="1"/>
</dbReference>
<evidence type="ECO:0000256" key="2">
    <source>
        <dbReference type="ARBA" id="ARBA00022840"/>
    </source>
</evidence>
<dbReference type="PROSITE" id="PS50045">
    <property type="entry name" value="SIGMA54_INTERACT_4"/>
    <property type="match status" value="1"/>
</dbReference>
<dbReference type="CDD" id="cd00009">
    <property type="entry name" value="AAA"/>
    <property type="match status" value="1"/>
</dbReference>
<dbReference type="KEGG" id="erwi:GN242_10365"/>
<dbReference type="InterPro" id="IPR002078">
    <property type="entry name" value="Sigma_54_int"/>
</dbReference>
<dbReference type="Pfam" id="PF02954">
    <property type="entry name" value="HTH_8"/>
    <property type="match status" value="1"/>
</dbReference>
<keyword evidence="1" id="KW-0547">Nucleotide-binding</keyword>
<accession>A0A6I6EI10</accession>
<dbReference type="InterPro" id="IPR003593">
    <property type="entry name" value="AAA+_ATPase"/>
</dbReference>
<dbReference type="RefSeq" id="WP_154751167.1">
    <property type="nucleotide sequence ID" value="NZ_CP046509.1"/>
</dbReference>
<reference evidence="7 10" key="1">
    <citation type="submission" date="2019-11" db="EMBL/GenBank/DDBJ databases">
        <title>Erwinia sp. nov., isolated from feces of birds in Tibet plateau of China.</title>
        <authorList>
            <person name="Ge Y."/>
        </authorList>
    </citation>
    <scope>NUCLEOTIDE SEQUENCE [LARGE SCALE GENOMIC DNA]</scope>
    <source>
        <strain evidence="7 10">J316</strain>
    </source>
</reference>
<dbReference type="InterPro" id="IPR009057">
    <property type="entry name" value="Homeodomain-like_sf"/>
</dbReference>
<dbReference type="GO" id="GO:0006355">
    <property type="term" value="P:regulation of DNA-templated transcription"/>
    <property type="evidence" value="ECO:0007669"/>
    <property type="project" value="InterPro"/>
</dbReference>
<dbReference type="Gene3D" id="1.10.8.60">
    <property type="match status" value="1"/>
</dbReference>
<evidence type="ECO:0000259" key="6">
    <source>
        <dbReference type="PROSITE" id="PS50045"/>
    </source>
</evidence>
<dbReference type="AlphaFoldDB" id="A0A6I6EI10"/>
<evidence type="ECO:0000313" key="8">
    <source>
        <dbReference type="EMBL" id="QGU87595.1"/>
    </source>
</evidence>
<reference evidence="8 9" key="2">
    <citation type="submission" date="2019-12" db="EMBL/GenBank/DDBJ databases">
        <title>Erwinia sp. nov., isolated from droppings of birds in the Qinghai-Tiebt plateau of China.</title>
        <authorList>
            <person name="Ge Y."/>
        </authorList>
    </citation>
    <scope>NUCLEOTIDE SEQUENCE [LARGE SCALE GENOMIC DNA]</scope>
    <source>
        <strain evidence="8 9">J780</strain>
    </source>
</reference>
<dbReference type="PANTHER" id="PTHR32071">
    <property type="entry name" value="TRANSCRIPTIONAL REGULATORY PROTEIN"/>
    <property type="match status" value="1"/>
</dbReference>
<keyword evidence="10" id="KW-1185">Reference proteome</keyword>
<dbReference type="EMBL" id="WLZX01000001">
    <property type="protein sequence ID" value="MTD25853.1"/>
    <property type="molecule type" value="Genomic_DNA"/>
</dbReference>
<dbReference type="InterPro" id="IPR002197">
    <property type="entry name" value="HTH_Fis"/>
</dbReference>
<dbReference type="InterPro" id="IPR003018">
    <property type="entry name" value="GAF"/>
</dbReference>
<dbReference type="PANTHER" id="PTHR32071:SF77">
    <property type="entry name" value="TRANSCRIPTIONAL REGULATORY PROTEIN"/>
    <property type="match status" value="1"/>
</dbReference>
<dbReference type="FunFam" id="3.40.50.300:FF:000006">
    <property type="entry name" value="DNA-binding transcriptional regulator NtrC"/>
    <property type="match status" value="1"/>
</dbReference>
<evidence type="ECO:0000313" key="7">
    <source>
        <dbReference type="EMBL" id="MTD25853.1"/>
    </source>
</evidence>
<dbReference type="EMBL" id="CP046509">
    <property type="protein sequence ID" value="QGU87595.1"/>
    <property type="molecule type" value="Genomic_DNA"/>
</dbReference>
<evidence type="ECO:0000256" key="5">
    <source>
        <dbReference type="ARBA" id="ARBA00023163"/>
    </source>
</evidence>
<dbReference type="GO" id="GO:0043565">
    <property type="term" value="F:sequence-specific DNA binding"/>
    <property type="evidence" value="ECO:0007669"/>
    <property type="project" value="InterPro"/>
</dbReference>
<dbReference type="InterPro" id="IPR027417">
    <property type="entry name" value="P-loop_NTPase"/>
</dbReference>
<dbReference type="SMART" id="SM00382">
    <property type="entry name" value="AAA"/>
    <property type="match status" value="1"/>
</dbReference>
<dbReference type="InterPro" id="IPR029016">
    <property type="entry name" value="GAF-like_dom_sf"/>
</dbReference>
<dbReference type="GO" id="GO:0005524">
    <property type="term" value="F:ATP binding"/>
    <property type="evidence" value="ECO:0007669"/>
    <property type="project" value="UniProtKB-KW"/>
</dbReference>
<dbReference type="Gene3D" id="3.40.50.300">
    <property type="entry name" value="P-loop containing nucleotide triphosphate hydrolases"/>
    <property type="match status" value="1"/>
</dbReference>
<dbReference type="Proteomes" id="UP000480164">
    <property type="component" value="Unassembled WGS sequence"/>
</dbReference>
<dbReference type="Proteomes" id="UP000424752">
    <property type="component" value="Chromosome"/>
</dbReference>
<dbReference type="InterPro" id="IPR058031">
    <property type="entry name" value="AAA_lid_NorR"/>
</dbReference>
<keyword evidence="3" id="KW-0805">Transcription regulation</keyword>
<organism evidence="8 9">
    <name type="scientific">Erwinia sorbitola</name>
    <dbReference type="NCBI Taxonomy" id="2681984"/>
    <lineage>
        <taxon>Bacteria</taxon>
        <taxon>Pseudomonadati</taxon>
        <taxon>Pseudomonadota</taxon>
        <taxon>Gammaproteobacteria</taxon>
        <taxon>Enterobacterales</taxon>
        <taxon>Erwiniaceae</taxon>
        <taxon>Erwinia</taxon>
    </lineage>
</organism>
<protein>
    <submittedName>
        <fullName evidence="8">GAF domain-containing protein</fullName>
    </submittedName>
</protein>
<dbReference type="SUPFAM" id="SSF55781">
    <property type="entry name" value="GAF domain-like"/>
    <property type="match status" value="1"/>
</dbReference>
<dbReference type="SUPFAM" id="SSF52540">
    <property type="entry name" value="P-loop containing nucleoside triphosphate hydrolases"/>
    <property type="match status" value="1"/>
</dbReference>
<dbReference type="Gene3D" id="1.10.10.60">
    <property type="entry name" value="Homeodomain-like"/>
    <property type="match status" value="1"/>
</dbReference>
<dbReference type="Pfam" id="PF25601">
    <property type="entry name" value="AAA_lid_14"/>
    <property type="match status" value="1"/>
</dbReference>